<gene>
    <name evidence="4" type="primary">LOC110210319</name>
</gene>
<name>A0A6P5KGY9_PHACI</name>
<organism evidence="3 4">
    <name type="scientific">Phascolarctos cinereus</name>
    <name type="common">Koala</name>
    <dbReference type="NCBI Taxonomy" id="38626"/>
    <lineage>
        <taxon>Eukaryota</taxon>
        <taxon>Metazoa</taxon>
        <taxon>Chordata</taxon>
        <taxon>Craniata</taxon>
        <taxon>Vertebrata</taxon>
        <taxon>Euteleostomi</taxon>
        <taxon>Mammalia</taxon>
        <taxon>Metatheria</taxon>
        <taxon>Diprotodontia</taxon>
        <taxon>Phascolarctidae</taxon>
        <taxon>Phascolarctos</taxon>
    </lineage>
</organism>
<dbReference type="GeneID" id="110210319"/>
<dbReference type="Gene3D" id="3.40.50.720">
    <property type="entry name" value="NAD(P)-binding Rossmann-like Domain"/>
    <property type="match status" value="1"/>
</dbReference>
<dbReference type="GO" id="GO:0016491">
    <property type="term" value="F:oxidoreductase activity"/>
    <property type="evidence" value="ECO:0007669"/>
    <property type="project" value="TreeGrafter"/>
</dbReference>
<sequence>MFGILSFSLFAVPMALGLIHGWSYLLWITILGLLLLAWRKVAFCVASHQKRIDLTGKAVFITGCDTGFGHSLALRLFHLGFTVFATCLFPDGEGAQSLRQEAGTSHCLHVFKLDVTQDQDVADAKDFLLKNLPENGLWGLVNNACLAPFGQLESFEEIKKIIDVNALGSIRTTLKLLPLIKKSQEQYRDVIFLFFLGHLIFMSSISAFIGFGSASYSLSKILLEKFGEHLSAELKKSGVKVSLIEPGNYAPATNILKTHNLEKYWNKFDDDETKASYSKEYLQFFANKVDKILKNGKHDSKEVIDAIIDALVNQEPKRRYLVATFKEKCLVYAFCYLPASLLELFLCSY</sequence>
<dbReference type="InParanoid" id="A0A6P5KGY9"/>
<dbReference type="PANTHER" id="PTHR43313">
    <property type="entry name" value="SHORT-CHAIN DEHYDROGENASE/REDUCTASE FAMILY 9C"/>
    <property type="match status" value="1"/>
</dbReference>
<comment type="similarity">
    <text evidence="1">Belongs to the short-chain dehydrogenases/reductases (SDR) family.</text>
</comment>
<evidence type="ECO:0000256" key="2">
    <source>
        <dbReference type="SAM" id="Phobius"/>
    </source>
</evidence>
<dbReference type="GO" id="GO:0008202">
    <property type="term" value="P:steroid metabolic process"/>
    <property type="evidence" value="ECO:0007669"/>
    <property type="project" value="TreeGrafter"/>
</dbReference>
<keyword evidence="2" id="KW-1133">Transmembrane helix</keyword>
<evidence type="ECO:0000313" key="3">
    <source>
        <dbReference type="Proteomes" id="UP000515140"/>
    </source>
</evidence>
<dbReference type="Pfam" id="PF00106">
    <property type="entry name" value="adh_short"/>
    <property type="match status" value="1"/>
</dbReference>
<proteinExistence type="inferred from homology"/>
<keyword evidence="2" id="KW-0472">Membrane</keyword>
<dbReference type="AlphaFoldDB" id="A0A6P5KGY9"/>
<dbReference type="Proteomes" id="UP000515140">
    <property type="component" value="Unplaced"/>
</dbReference>
<protein>
    <submittedName>
        <fullName evidence="4">Short-chain dehydrogenase/reductase family 9C member 7-like</fullName>
    </submittedName>
</protein>
<dbReference type="RefSeq" id="XP_020844858.1">
    <property type="nucleotide sequence ID" value="XM_020989199.1"/>
</dbReference>
<evidence type="ECO:0000256" key="1">
    <source>
        <dbReference type="ARBA" id="ARBA00006484"/>
    </source>
</evidence>
<dbReference type="InterPro" id="IPR036291">
    <property type="entry name" value="NAD(P)-bd_dom_sf"/>
</dbReference>
<evidence type="ECO:0000313" key="4">
    <source>
        <dbReference type="RefSeq" id="XP_020844858.1"/>
    </source>
</evidence>
<dbReference type="InterPro" id="IPR002347">
    <property type="entry name" value="SDR_fam"/>
</dbReference>
<keyword evidence="3" id="KW-1185">Reference proteome</keyword>
<keyword evidence="2" id="KW-0812">Transmembrane</keyword>
<dbReference type="KEGG" id="pcw:110210319"/>
<accession>A0A6P5KGY9</accession>
<dbReference type="SUPFAM" id="SSF51735">
    <property type="entry name" value="NAD(P)-binding Rossmann-fold domains"/>
    <property type="match status" value="1"/>
</dbReference>
<feature type="transmembrane region" description="Helical" evidence="2">
    <location>
        <begin position="190"/>
        <end position="211"/>
    </location>
</feature>
<reference evidence="4" key="1">
    <citation type="submission" date="2025-08" db="UniProtKB">
        <authorList>
            <consortium name="RefSeq"/>
        </authorList>
    </citation>
    <scope>IDENTIFICATION</scope>
    <source>
        <tissue evidence="4">Spleen</tissue>
    </source>
</reference>
<dbReference type="PANTHER" id="PTHR43313:SF43">
    <property type="entry name" value="D-BETA-HYDROXYBUTYRATE DEHYDROGENASE, MITOCHONDRIAL"/>
    <property type="match status" value="1"/>
</dbReference>